<name>A0A6J7WRI9_9CAUD</name>
<proteinExistence type="predicted"/>
<protein>
    <submittedName>
        <fullName evidence="2">Uncharacterized protein</fullName>
    </submittedName>
</protein>
<evidence type="ECO:0000313" key="1">
    <source>
        <dbReference type="EMBL" id="CAB4128885.1"/>
    </source>
</evidence>
<dbReference type="EMBL" id="LR798276">
    <property type="protein sequence ID" value="CAB5219352.1"/>
    <property type="molecule type" value="Genomic_DNA"/>
</dbReference>
<reference evidence="2" key="1">
    <citation type="submission" date="2020-05" db="EMBL/GenBank/DDBJ databases">
        <authorList>
            <person name="Chiriac C."/>
            <person name="Salcher M."/>
            <person name="Ghai R."/>
            <person name="Kavagutti S V."/>
        </authorList>
    </citation>
    <scope>NUCLEOTIDE SEQUENCE</scope>
</reference>
<dbReference type="EMBL" id="LR796220">
    <property type="protein sequence ID" value="CAB4128885.1"/>
    <property type="molecule type" value="Genomic_DNA"/>
</dbReference>
<accession>A0A6J7WRI9</accession>
<gene>
    <name evidence="1" type="ORF">UFOVP110_102</name>
    <name evidence="2" type="ORF">UFOVP223_62</name>
</gene>
<evidence type="ECO:0000313" key="2">
    <source>
        <dbReference type="EMBL" id="CAB5219352.1"/>
    </source>
</evidence>
<organism evidence="2">
    <name type="scientific">uncultured Caudovirales phage</name>
    <dbReference type="NCBI Taxonomy" id="2100421"/>
    <lineage>
        <taxon>Viruses</taxon>
        <taxon>Duplodnaviria</taxon>
        <taxon>Heunggongvirae</taxon>
        <taxon>Uroviricota</taxon>
        <taxon>Caudoviricetes</taxon>
        <taxon>Peduoviridae</taxon>
        <taxon>Maltschvirus</taxon>
        <taxon>Maltschvirus maltsch</taxon>
    </lineage>
</organism>
<sequence>MSEQLRPVAKTSGVYNTGAALDGKPFQARGTNAAVTQSLSVSEQGLTSKTKYYTLNSSSYKGNPSNGGNGALG</sequence>